<keyword evidence="3" id="KW-1185">Reference proteome</keyword>
<keyword evidence="1" id="KW-0175">Coiled coil</keyword>
<dbReference type="RefSeq" id="WP_210226149.1">
    <property type="nucleotide sequence ID" value="NZ_CP072800.1"/>
</dbReference>
<organism evidence="2 3">
    <name type="scientific">Candidatus Thiothrix anitrata</name>
    <dbReference type="NCBI Taxonomy" id="2823902"/>
    <lineage>
        <taxon>Bacteria</taxon>
        <taxon>Pseudomonadati</taxon>
        <taxon>Pseudomonadota</taxon>
        <taxon>Gammaproteobacteria</taxon>
        <taxon>Thiotrichales</taxon>
        <taxon>Thiotrichaceae</taxon>
        <taxon>Thiothrix</taxon>
    </lineage>
</organism>
<proteinExistence type="predicted"/>
<reference evidence="2 3" key="1">
    <citation type="submission" date="2021-04" db="EMBL/GenBank/DDBJ databases">
        <title>Genomics, taxonomy and metabolism of representatives of sulfur bacteria of the genus Thiothrix: Thiothrix fructosivorans QT, Thiothrix unzii A1T and three new species, Thiothrix subterranea sp. nov., Thiothrix litoralis sp. nov. and 'Candidatus Thiothrix anitrata' sp. nov.</title>
        <authorList>
            <person name="Ravin N.V."/>
            <person name="Smolyakov D."/>
            <person name="Rudenko T.S."/>
            <person name="Mardanov A.V."/>
            <person name="Beletsky A.V."/>
            <person name="Markov N.D."/>
            <person name="Fomenkov A.I."/>
            <person name="Roberts R.J."/>
            <person name="Karnachuk O.V."/>
            <person name="Novikov A."/>
            <person name="Grabovich M.Y."/>
        </authorList>
    </citation>
    <scope>NUCLEOTIDE SEQUENCE [LARGE SCALE GENOMIC DNA]</scope>
    <source>
        <strain evidence="2 3">A52</strain>
    </source>
</reference>
<gene>
    <name evidence="2" type="ORF">J8380_13675</name>
</gene>
<dbReference type="Proteomes" id="UP000672027">
    <property type="component" value="Chromosome"/>
</dbReference>
<evidence type="ECO:0000313" key="2">
    <source>
        <dbReference type="EMBL" id="QTR49296.1"/>
    </source>
</evidence>
<feature type="coiled-coil region" evidence="1">
    <location>
        <begin position="17"/>
        <end position="58"/>
    </location>
</feature>
<dbReference type="EMBL" id="CP072800">
    <property type="protein sequence ID" value="QTR49296.1"/>
    <property type="molecule type" value="Genomic_DNA"/>
</dbReference>
<evidence type="ECO:0000313" key="3">
    <source>
        <dbReference type="Proteomes" id="UP000672027"/>
    </source>
</evidence>
<sequence>MNQPEYCKRQQNKNPQLNRLQQKREQLQQDLAELQDDLKIVQNLIRHKQQKLRALNQDIVTKTRHVTPVLVCLNGGRTTT</sequence>
<evidence type="ECO:0008006" key="4">
    <source>
        <dbReference type="Google" id="ProtNLM"/>
    </source>
</evidence>
<name>A0ABX7X0S6_9GAMM</name>
<protein>
    <recommendedName>
        <fullName evidence="4">DUF465 domain-containing protein</fullName>
    </recommendedName>
</protein>
<evidence type="ECO:0000256" key="1">
    <source>
        <dbReference type="SAM" id="Coils"/>
    </source>
</evidence>
<accession>A0ABX7X0S6</accession>